<feature type="compositionally biased region" description="Polar residues" evidence="1">
    <location>
        <begin position="106"/>
        <end position="115"/>
    </location>
</feature>
<feature type="compositionally biased region" description="Low complexity" evidence="1">
    <location>
        <begin position="259"/>
        <end position="277"/>
    </location>
</feature>
<feature type="compositionally biased region" description="Low complexity" evidence="1">
    <location>
        <begin position="125"/>
        <end position="138"/>
    </location>
</feature>
<dbReference type="Proteomes" id="UP000076881">
    <property type="component" value="Unassembled WGS sequence"/>
</dbReference>
<organism evidence="2 3">
    <name type="scientific">Akanthomyces lecanii RCEF 1005</name>
    <dbReference type="NCBI Taxonomy" id="1081108"/>
    <lineage>
        <taxon>Eukaryota</taxon>
        <taxon>Fungi</taxon>
        <taxon>Dikarya</taxon>
        <taxon>Ascomycota</taxon>
        <taxon>Pezizomycotina</taxon>
        <taxon>Sordariomycetes</taxon>
        <taxon>Hypocreomycetidae</taxon>
        <taxon>Hypocreales</taxon>
        <taxon>Cordycipitaceae</taxon>
        <taxon>Akanthomyces</taxon>
        <taxon>Cordyceps confragosa</taxon>
    </lineage>
</organism>
<feature type="compositionally biased region" description="Polar residues" evidence="1">
    <location>
        <begin position="501"/>
        <end position="531"/>
    </location>
</feature>
<dbReference type="EMBL" id="AZHF01000002">
    <property type="protein sequence ID" value="OAA79516.1"/>
    <property type="molecule type" value="Genomic_DNA"/>
</dbReference>
<evidence type="ECO:0000256" key="1">
    <source>
        <dbReference type="SAM" id="MobiDB-lite"/>
    </source>
</evidence>
<feature type="compositionally biased region" description="Basic and acidic residues" evidence="1">
    <location>
        <begin position="90"/>
        <end position="103"/>
    </location>
</feature>
<feature type="compositionally biased region" description="Polar residues" evidence="1">
    <location>
        <begin position="284"/>
        <end position="304"/>
    </location>
</feature>
<proteinExistence type="predicted"/>
<feature type="compositionally biased region" description="Pro residues" evidence="1">
    <location>
        <begin position="184"/>
        <end position="201"/>
    </location>
</feature>
<evidence type="ECO:0000313" key="3">
    <source>
        <dbReference type="Proteomes" id="UP000076881"/>
    </source>
</evidence>
<dbReference type="STRING" id="1081108.A0A168IPR8"/>
<keyword evidence="3" id="KW-1185">Reference proteome</keyword>
<comment type="caution">
    <text evidence="2">The sequence shown here is derived from an EMBL/GenBank/DDBJ whole genome shotgun (WGS) entry which is preliminary data.</text>
</comment>
<sequence length="756" mass="84751">MEAAAKTVELLTQRTLPDKPYYLSNHPDWRYRPRPDDHLRPEEWHCTRLQYSTLLAEADRGVLLTRPDYDMREEPPKPVSRDVTALSKPGGEKKKLSLSDYKNKKTAATSPSEPSISKLRETERAGASASTSPAGSGARLSDARNNAESRRSLDARPSDARKDRPRESDGKPRPKDYIADMSLPPKPPLKNYPLPPRPPSPGSKKRVADHDEDARPQKRSRPENTRPKDDRPSHRDDPVRKRDSSLHGPSSRDSPLLNGKSSIKAGSAPGKSASPAGRPRGDSVNGTHSGTLSKHTPKQESPNKSVVPPLLSPLRLGPAFDDDSPSKHDKRRSGGTPPRSKKPEHAVEEKKRRPMLTLPPLLSPTLPAIVEAALLRRKQGSPQPDERPREKRAFVSKHKKSSSTDESQDEVPQKRPRRLMVTLKVPKTSRKWFRRLMAPPPIRDRDYDSGRQDQERSADDDRQHARKRPVAAPEPESVTMKKSRSSDIPSTSRGPTTPPRKSQTAMSRVNSNKSTANTPGETMTRTPSTGTGDKRLNGVASGKPDDNEIRTKEARMRELATRLKHEADPLFRGAAPNSQDSRPRSSSDDRSSRDPKLGMILGVESILTYMQSFQAQDMRSIRRDMKPDGKNWHALLQIAKFYCHAAQNQRESQHGRPAFALLLILQWVVADEVIRCNLPLASGPDPFKAACQTRNQLLREIRDAYSHVDNPRLRVEFSPWSTMDDITETMVGVMKRWCAEEGVSWRPTLTPRDYGR</sequence>
<dbReference type="AlphaFoldDB" id="A0A168IPR8"/>
<feature type="compositionally biased region" description="Low complexity" evidence="1">
    <location>
        <begin position="308"/>
        <end position="318"/>
    </location>
</feature>
<feature type="compositionally biased region" description="Basic and acidic residues" evidence="1">
    <location>
        <begin position="384"/>
        <end position="393"/>
    </location>
</feature>
<feature type="compositionally biased region" description="Low complexity" evidence="1">
    <location>
        <begin position="355"/>
        <end position="367"/>
    </location>
</feature>
<feature type="compositionally biased region" description="Basic and acidic residues" evidence="1">
    <location>
        <begin position="442"/>
        <end position="463"/>
    </location>
</feature>
<feature type="compositionally biased region" description="Basic and acidic residues" evidence="1">
    <location>
        <begin position="341"/>
        <end position="351"/>
    </location>
</feature>
<feature type="region of interest" description="Disordered" evidence="1">
    <location>
        <begin position="66"/>
        <end position="596"/>
    </location>
</feature>
<feature type="compositionally biased region" description="Basic and acidic residues" evidence="1">
    <location>
        <begin position="141"/>
        <end position="178"/>
    </location>
</feature>
<accession>A0A168IPR8</accession>
<dbReference type="OrthoDB" id="284473at2759"/>
<name>A0A168IPR8_CORDF</name>
<gene>
    <name evidence="2" type="ORF">LEL_03002</name>
</gene>
<feature type="compositionally biased region" description="Basic and acidic residues" evidence="1">
    <location>
        <begin position="543"/>
        <end position="569"/>
    </location>
</feature>
<feature type="compositionally biased region" description="Basic and acidic residues" evidence="1">
    <location>
        <begin position="67"/>
        <end position="80"/>
    </location>
</feature>
<evidence type="ECO:0000313" key="2">
    <source>
        <dbReference type="EMBL" id="OAA79516.1"/>
    </source>
</evidence>
<feature type="compositionally biased region" description="Basic and acidic residues" evidence="1">
    <location>
        <begin position="581"/>
        <end position="596"/>
    </location>
</feature>
<reference evidence="2 3" key="1">
    <citation type="journal article" date="2016" name="Genome Biol. Evol.">
        <title>Divergent and convergent evolution of fungal pathogenicity.</title>
        <authorList>
            <person name="Shang Y."/>
            <person name="Xiao G."/>
            <person name="Zheng P."/>
            <person name="Cen K."/>
            <person name="Zhan S."/>
            <person name="Wang C."/>
        </authorList>
    </citation>
    <scope>NUCLEOTIDE SEQUENCE [LARGE SCALE GENOMIC DNA]</scope>
    <source>
        <strain evidence="2 3">RCEF 1005</strain>
    </source>
</reference>
<protein>
    <submittedName>
        <fullName evidence="2">Uncharacterized protein</fullName>
    </submittedName>
</protein>
<feature type="compositionally biased region" description="Basic and acidic residues" evidence="1">
    <location>
        <begin position="206"/>
        <end position="245"/>
    </location>
</feature>